<dbReference type="SUPFAM" id="SSF53474">
    <property type="entry name" value="alpha/beta-Hydrolases"/>
    <property type="match status" value="1"/>
</dbReference>
<dbReference type="HOGENOM" id="CLU_029375_2_0_1"/>
<feature type="domain" description="Serine aminopeptidase S33" evidence="1">
    <location>
        <begin position="105"/>
        <end position="199"/>
    </location>
</feature>
<dbReference type="MEROPS" id="S09.A35"/>
<gene>
    <name evidence="2" type="ORF">KLLA0_E20989g</name>
</gene>
<organism evidence="2 3">
    <name type="scientific">Kluyveromyces lactis (strain ATCC 8585 / CBS 2359 / DSM 70799 / NBRC 1267 / NRRL Y-1140 / WM37)</name>
    <name type="common">Yeast</name>
    <name type="synonym">Candida sphaerica</name>
    <dbReference type="NCBI Taxonomy" id="284590"/>
    <lineage>
        <taxon>Eukaryota</taxon>
        <taxon>Fungi</taxon>
        <taxon>Dikarya</taxon>
        <taxon>Ascomycota</taxon>
        <taxon>Saccharomycotina</taxon>
        <taxon>Saccharomycetes</taxon>
        <taxon>Saccharomycetales</taxon>
        <taxon>Saccharomycetaceae</taxon>
        <taxon>Kluyveromyces</taxon>
    </lineage>
</organism>
<dbReference type="GO" id="GO:0016020">
    <property type="term" value="C:membrane"/>
    <property type="evidence" value="ECO:0007669"/>
    <property type="project" value="TreeGrafter"/>
</dbReference>
<dbReference type="KEGG" id="kla:KLLA0_E20989g"/>
<dbReference type="PaxDb" id="284590-Q6CME0"/>
<evidence type="ECO:0000313" key="3">
    <source>
        <dbReference type="Proteomes" id="UP000000598"/>
    </source>
</evidence>
<sequence>MHLYKIGKMVLGSAAVIVSASLGALYLYQNKLIYPSWAQGARDHVDTPDQYGLPYEDLTLTTSDGVLLKAFDIRNENSTATMLVLCPNAGNIGYFLPVARFLYNEFNLSIFLYSYRGYGLSTGFPSERGLKIDADTVMDHLTNSEFHKSRKLILYGRSLGGANAIYLARKFTDICDAIILENTFLSIRKVIPYVFPMLKNVAFMCHEVWDSEQEIVNIQDDTLPFLFLAGLRDEIVPPPHMKLLYKLCPSSCKRFIEFPIGSHNDTIIQDGYWVVVKEFLQKHNLI</sequence>
<dbReference type="Gene3D" id="3.40.50.1820">
    <property type="entry name" value="alpha/beta hydrolase"/>
    <property type="match status" value="1"/>
</dbReference>
<dbReference type="InterPro" id="IPR022742">
    <property type="entry name" value="Hydrolase_4"/>
</dbReference>
<dbReference type="EMBL" id="CR382125">
    <property type="protein sequence ID" value="CAG99986.1"/>
    <property type="molecule type" value="Genomic_DNA"/>
</dbReference>
<dbReference type="AlphaFoldDB" id="Q6CME0"/>
<evidence type="ECO:0000259" key="1">
    <source>
        <dbReference type="Pfam" id="PF12146"/>
    </source>
</evidence>
<dbReference type="FunCoup" id="Q6CME0">
    <property type="interactions" value="658"/>
</dbReference>
<dbReference type="InterPro" id="IPR029058">
    <property type="entry name" value="AB_hydrolase_fold"/>
</dbReference>
<dbReference type="Pfam" id="PF12146">
    <property type="entry name" value="Hydrolase_4"/>
    <property type="match status" value="1"/>
</dbReference>
<protein>
    <submittedName>
        <fullName evidence="2">KLLA0E20989p</fullName>
    </submittedName>
</protein>
<dbReference type="InParanoid" id="Q6CME0"/>
<dbReference type="STRING" id="284590.Q6CME0"/>
<keyword evidence="3" id="KW-1185">Reference proteome</keyword>
<reference evidence="2 3" key="1">
    <citation type="journal article" date="2004" name="Nature">
        <title>Genome evolution in yeasts.</title>
        <authorList>
            <consortium name="Genolevures"/>
            <person name="Dujon B."/>
            <person name="Sherman D."/>
            <person name="Fischer G."/>
            <person name="Durrens P."/>
            <person name="Casaregola S."/>
            <person name="Lafontaine I."/>
            <person name="de Montigny J."/>
            <person name="Marck C."/>
            <person name="Neuveglise C."/>
            <person name="Talla E."/>
            <person name="Goffard N."/>
            <person name="Frangeul L."/>
            <person name="Aigle M."/>
            <person name="Anthouard V."/>
            <person name="Babour A."/>
            <person name="Barbe V."/>
            <person name="Barnay S."/>
            <person name="Blanchin S."/>
            <person name="Beckerich J.M."/>
            <person name="Beyne E."/>
            <person name="Bleykasten C."/>
            <person name="Boisrame A."/>
            <person name="Boyer J."/>
            <person name="Cattolico L."/>
            <person name="Confanioleri F."/>
            <person name="de Daruvar A."/>
            <person name="Despons L."/>
            <person name="Fabre E."/>
            <person name="Fairhead C."/>
            <person name="Ferry-Dumazet H."/>
            <person name="Groppi A."/>
            <person name="Hantraye F."/>
            <person name="Hennequin C."/>
            <person name="Jauniaux N."/>
            <person name="Joyet P."/>
            <person name="Kachouri R."/>
            <person name="Kerrest A."/>
            <person name="Koszul R."/>
            <person name="Lemaire M."/>
            <person name="Lesur I."/>
            <person name="Ma L."/>
            <person name="Muller H."/>
            <person name="Nicaud J.M."/>
            <person name="Nikolski M."/>
            <person name="Oztas S."/>
            <person name="Ozier-Kalogeropoulos O."/>
            <person name="Pellenz S."/>
            <person name="Potier S."/>
            <person name="Richard G.F."/>
            <person name="Straub M.L."/>
            <person name="Suleau A."/>
            <person name="Swennene D."/>
            <person name="Tekaia F."/>
            <person name="Wesolowski-Louvel M."/>
            <person name="Westhof E."/>
            <person name="Wirth B."/>
            <person name="Zeniou-Meyer M."/>
            <person name="Zivanovic I."/>
            <person name="Bolotin-Fukuhara M."/>
            <person name="Thierry A."/>
            <person name="Bouchier C."/>
            <person name="Caudron B."/>
            <person name="Scarpelli C."/>
            <person name="Gaillardin C."/>
            <person name="Weissenbach J."/>
            <person name="Wincker P."/>
            <person name="Souciet J.L."/>
        </authorList>
    </citation>
    <scope>NUCLEOTIDE SEQUENCE [LARGE SCALE GENOMIC DNA]</scope>
    <source>
        <strain evidence="3">ATCC 8585 / CBS 2359 / DSM 70799 / NBRC 1267 / NRRL Y-1140 / WM37</strain>
    </source>
</reference>
<dbReference type="Proteomes" id="UP000000598">
    <property type="component" value="Chromosome E"/>
</dbReference>
<dbReference type="eggNOG" id="KOG4391">
    <property type="taxonomic scope" value="Eukaryota"/>
</dbReference>
<proteinExistence type="predicted"/>
<dbReference type="RefSeq" id="XP_454899.1">
    <property type="nucleotide sequence ID" value="XM_454899.1"/>
</dbReference>
<accession>Q6CME0</accession>
<dbReference type="GeneID" id="2894644"/>
<dbReference type="PANTHER" id="PTHR12277:SF81">
    <property type="entry name" value="PROTEIN ABHD13"/>
    <property type="match status" value="1"/>
</dbReference>
<dbReference type="PANTHER" id="PTHR12277">
    <property type="entry name" value="ALPHA/BETA HYDROLASE DOMAIN-CONTAINING PROTEIN"/>
    <property type="match status" value="1"/>
</dbReference>
<dbReference type="OMA" id="QYWTSED"/>
<name>Q6CME0_KLULA</name>
<dbReference type="GO" id="GO:0008474">
    <property type="term" value="F:palmitoyl-(protein) hydrolase activity"/>
    <property type="evidence" value="ECO:0007669"/>
    <property type="project" value="TreeGrafter"/>
</dbReference>
<evidence type="ECO:0000313" key="2">
    <source>
        <dbReference type="EMBL" id="CAG99986.1"/>
    </source>
</evidence>